<accession>A0A0F9LSE2</accession>
<name>A0A0F9LSE2_9ZZZZ</name>
<comment type="caution">
    <text evidence="2">The sequence shown here is derived from an EMBL/GenBank/DDBJ whole genome shotgun (WGS) entry which is preliminary data.</text>
</comment>
<protein>
    <submittedName>
        <fullName evidence="2">Uncharacterized protein</fullName>
    </submittedName>
</protein>
<feature type="region of interest" description="Disordered" evidence="1">
    <location>
        <begin position="22"/>
        <end position="57"/>
    </location>
</feature>
<proteinExistence type="predicted"/>
<gene>
    <name evidence="2" type="ORF">LCGC14_1179520</name>
</gene>
<dbReference type="EMBL" id="LAZR01005900">
    <property type="protein sequence ID" value="KKM96288.1"/>
    <property type="molecule type" value="Genomic_DNA"/>
</dbReference>
<dbReference type="AlphaFoldDB" id="A0A0F9LSE2"/>
<feature type="compositionally biased region" description="Low complexity" evidence="1">
    <location>
        <begin position="25"/>
        <end position="40"/>
    </location>
</feature>
<evidence type="ECO:0000313" key="2">
    <source>
        <dbReference type="EMBL" id="KKM96288.1"/>
    </source>
</evidence>
<sequence>MHRINAVLLVLWWCSSCTPGEVDDPPTTTTIAPPSTTTTSPEPPPPPDDPPDGPKPGDYIKIVRAPAILKWQSSRNIGLIAGAQALSSAGWRDPLRVLTRCPWAFEGSKPYLGMSRERAADFAAAGAALTRKAEDKWIPRFTAAEPNKRCDPNHEQHHPDFCEVLDVRKSAYGPFGALGDIDTPRGLFWHHLDRANIMRNRAGRCRDAIRAAGGKAYDSIAGWCTAMNGLGWRSEDCP</sequence>
<organism evidence="2">
    <name type="scientific">marine sediment metagenome</name>
    <dbReference type="NCBI Taxonomy" id="412755"/>
    <lineage>
        <taxon>unclassified sequences</taxon>
        <taxon>metagenomes</taxon>
        <taxon>ecological metagenomes</taxon>
    </lineage>
</organism>
<evidence type="ECO:0000256" key="1">
    <source>
        <dbReference type="SAM" id="MobiDB-lite"/>
    </source>
</evidence>
<reference evidence="2" key="1">
    <citation type="journal article" date="2015" name="Nature">
        <title>Complex archaea that bridge the gap between prokaryotes and eukaryotes.</title>
        <authorList>
            <person name="Spang A."/>
            <person name="Saw J.H."/>
            <person name="Jorgensen S.L."/>
            <person name="Zaremba-Niedzwiedzka K."/>
            <person name="Martijn J."/>
            <person name="Lind A.E."/>
            <person name="van Eijk R."/>
            <person name="Schleper C."/>
            <person name="Guy L."/>
            <person name="Ettema T.J."/>
        </authorList>
    </citation>
    <scope>NUCLEOTIDE SEQUENCE</scope>
</reference>